<gene>
    <name evidence="2" type="ORF">BDY17DRAFT_317365</name>
</gene>
<evidence type="ECO:0000259" key="1">
    <source>
        <dbReference type="Pfam" id="PF01137"/>
    </source>
</evidence>
<evidence type="ECO:0000313" key="2">
    <source>
        <dbReference type="EMBL" id="KAF2482826.1"/>
    </source>
</evidence>
<organism evidence="2 3">
    <name type="scientific">Neohortaea acidophila</name>
    <dbReference type="NCBI Taxonomy" id="245834"/>
    <lineage>
        <taxon>Eukaryota</taxon>
        <taxon>Fungi</taxon>
        <taxon>Dikarya</taxon>
        <taxon>Ascomycota</taxon>
        <taxon>Pezizomycotina</taxon>
        <taxon>Dothideomycetes</taxon>
        <taxon>Dothideomycetidae</taxon>
        <taxon>Mycosphaerellales</taxon>
        <taxon>Teratosphaeriaceae</taxon>
        <taxon>Neohortaea</taxon>
    </lineage>
</organism>
<dbReference type="InterPro" id="IPR000228">
    <property type="entry name" value="RNA3'_term_phos_cyc"/>
</dbReference>
<dbReference type="RefSeq" id="XP_033589396.1">
    <property type="nucleotide sequence ID" value="XM_033736092.1"/>
</dbReference>
<dbReference type="AlphaFoldDB" id="A0A6A6PSS5"/>
<feature type="domain" description="RNA 3'-terminal phosphate cyclase" evidence="1">
    <location>
        <begin position="17"/>
        <end position="395"/>
    </location>
</feature>
<dbReference type="Gene3D" id="3.65.10.20">
    <property type="entry name" value="RNA 3'-terminal phosphate cyclase domain"/>
    <property type="match status" value="2"/>
</dbReference>
<dbReference type="InterPro" id="IPR013792">
    <property type="entry name" value="RNA3'P_cycl/enolpyr_Trfase_a/b"/>
</dbReference>
<dbReference type="GO" id="GO:0006396">
    <property type="term" value="P:RNA processing"/>
    <property type="evidence" value="ECO:0007669"/>
    <property type="project" value="InterPro"/>
</dbReference>
<dbReference type="Pfam" id="PF01137">
    <property type="entry name" value="RTC"/>
    <property type="match status" value="1"/>
</dbReference>
<name>A0A6A6PSS5_9PEZI</name>
<dbReference type="OrthoDB" id="25029at2759"/>
<reference evidence="2" key="1">
    <citation type="journal article" date="2020" name="Stud. Mycol.">
        <title>101 Dothideomycetes genomes: a test case for predicting lifestyles and emergence of pathogens.</title>
        <authorList>
            <person name="Haridas S."/>
            <person name="Albert R."/>
            <person name="Binder M."/>
            <person name="Bloem J."/>
            <person name="Labutti K."/>
            <person name="Salamov A."/>
            <person name="Andreopoulos B."/>
            <person name="Baker S."/>
            <person name="Barry K."/>
            <person name="Bills G."/>
            <person name="Bluhm B."/>
            <person name="Cannon C."/>
            <person name="Castanera R."/>
            <person name="Culley D."/>
            <person name="Daum C."/>
            <person name="Ezra D."/>
            <person name="Gonzalez J."/>
            <person name="Henrissat B."/>
            <person name="Kuo A."/>
            <person name="Liang C."/>
            <person name="Lipzen A."/>
            <person name="Lutzoni F."/>
            <person name="Magnuson J."/>
            <person name="Mondo S."/>
            <person name="Nolan M."/>
            <person name="Ohm R."/>
            <person name="Pangilinan J."/>
            <person name="Park H.-J."/>
            <person name="Ramirez L."/>
            <person name="Alfaro M."/>
            <person name="Sun H."/>
            <person name="Tritt A."/>
            <person name="Yoshinaga Y."/>
            <person name="Zwiers L.-H."/>
            <person name="Turgeon B."/>
            <person name="Goodwin S."/>
            <person name="Spatafora J."/>
            <person name="Crous P."/>
            <person name="Grigoriev I."/>
        </authorList>
    </citation>
    <scope>NUCLEOTIDE SEQUENCE</scope>
    <source>
        <strain evidence="2">CBS 113389</strain>
    </source>
</reference>
<dbReference type="GO" id="GO:0005634">
    <property type="term" value="C:nucleus"/>
    <property type="evidence" value="ECO:0007669"/>
    <property type="project" value="TreeGrafter"/>
</dbReference>
<proteinExistence type="predicted"/>
<dbReference type="Proteomes" id="UP000799767">
    <property type="component" value="Unassembled WGS sequence"/>
</dbReference>
<sequence length="417" mass="45673">MRRPGSTTPIILDGTTLEGGGQLVRNALCLSALTGTPIEIHNVRGSRHSGSGGLKAQHLACANWLGKACNARMEGAERGSRKLVFMPGRGEGGGESHLGHAPVFTKVMEEGKPWYECEFDIETAGSTGLGLQAILPFILFSHLPSDIPIRLTMKGGTNVSASPSYEYVSQVFLPTLENIGFPKMTTRLSKRGWYAGGNTIGEWTLEIPPRETLVLPAFTLAPSSALERYEKDIKHLHGTFLGPQARHKEFVRDLLTTITRHFGDSYTLENNNLTITCEDTHDARRIYFILVASMPFTPDERDTRTYKLARDWLYEDRRQAFTAPLAERVVSQVAEDVKSGAWVDGCMRDQLVIFQALAQGRSEVHPGVDQDEVLRKASMHAETAAWVAGRLLGTKEDGFGEWGGGSCTKIGGGDGVE</sequence>
<keyword evidence="3" id="KW-1185">Reference proteome</keyword>
<dbReference type="PANTHER" id="PTHR11096">
    <property type="entry name" value="RNA 3' TERMINAL PHOSPHATE CYCLASE"/>
    <property type="match status" value="1"/>
</dbReference>
<dbReference type="GO" id="GO:0003963">
    <property type="term" value="F:RNA-3'-phosphate cyclase activity"/>
    <property type="evidence" value="ECO:0007669"/>
    <property type="project" value="TreeGrafter"/>
</dbReference>
<dbReference type="EMBL" id="MU001636">
    <property type="protein sequence ID" value="KAF2482826.1"/>
    <property type="molecule type" value="Genomic_DNA"/>
</dbReference>
<dbReference type="GeneID" id="54477094"/>
<dbReference type="InterPro" id="IPR037136">
    <property type="entry name" value="RNA3'_phos_cyclase_dom_sf"/>
</dbReference>
<dbReference type="SUPFAM" id="SSF55205">
    <property type="entry name" value="EPT/RTPC-like"/>
    <property type="match status" value="1"/>
</dbReference>
<accession>A0A6A6PSS5</accession>
<protein>
    <submittedName>
        <fullName evidence="2">RNA 3'-terminal phosphate cyclase domain-containing protein</fullName>
    </submittedName>
</protein>
<dbReference type="InterPro" id="IPR023797">
    <property type="entry name" value="RNA3'_phos_cyclase_dom"/>
</dbReference>
<evidence type="ECO:0000313" key="3">
    <source>
        <dbReference type="Proteomes" id="UP000799767"/>
    </source>
</evidence>
<dbReference type="PANTHER" id="PTHR11096:SF0">
    <property type="entry name" value="RNA 3'-TERMINAL PHOSPHATE CYCLASE"/>
    <property type="match status" value="1"/>
</dbReference>